<accession>A0A4R8W9K3</accession>
<sequence length="203" mass="21530">MSAAPEGSPGRSAAAAGVDNGSWLVLIDLQRIFGEPGSDWFTPRFAEAAAGAARLRPAFGQRVALTRFLAPEKPAGAWIPYYQDWPFALDPANRALYDLVPEIPPLDARLIDRPTFGKWSAETRAALDDPREIVLAGVSTDCCVISTALAAADDGVRVRVVADACAGLSDADHRRALDVMALYAPLISITSVDEILAERAAAG</sequence>
<dbReference type="RefSeq" id="WP_134507778.1">
    <property type="nucleotide sequence ID" value="NZ_SOFM01000016.1"/>
</dbReference>
<keyword evidence="1" id="KW-0378">Hydrolase</keyword>
<evidence type="ECO:0000256" key="1">
    <source>
        <dbReference type="ARBA" id="ARBA00022801"/>
    </source>
</evidence>
<dbReference type="EMBL" id="SOFM01000016">
    <property type="protein sequence ID" value="TFC05318.1"/>
    <property type="molecule type" value="Genomic_DNA"/>
</dbReference>
<protein>
    <submittedName>
        <fullName evidence="3">Isochorismatase family protein</fullName>
    </submittedName>
</protein>
<dbReference type="PANTHER" id="PTHR43540">
    <property type="entry name" value="PEROXYUREIDOACRYLATE/UREIDOACRYLATE AMIDOHYDROLASE-RELATED"/>
    <property type="match status" value="1"/>
</dbReference>
<dbReference type="SUPFAM" id="SSF52499">
    <property type="entry name" value="Isochorismatase-like hydrolases"/>
    <property type="match status" value="1"/>
</dbReference>
<dbReference type="Pfam" id="PF00857">
    <property type="entry name" value="Isochorismatase"/>
    <property type="match status" value="1"/>
</dbReference>
<reference evidence="3 4" key="1">
    <citation type="submission" date="2019-03" db="EMBL/GenBank/DDBJ databases">
        <title>Genomics of glacier-inhabiting Cryobacterium strains.</title>
        <authorList>
            <person name="Liu Q."/>
            <person name="Xin Y.-H."/>
        </authorList>
    </citation>
    <scope>NUCLEOTIDE SEQUENCE [LARGE SCALE GENOMIC DNA]</scope>
    <source>
        <strain evidence="3 4">RHLT2-21</strain>
    </source>
</reference>
<dbReference type="AlphaFoldDB" id="A0A4R8W9K3"/>
<proteinExistence type="predicted"/>
<evidence type="ECO:0000313" key="4">
    <source>
        <dbReference type="Proteomes" id="UP000297643"/>
    </source>
</evidence>
<evidence type="ECO:0000259" key="2">
    <source>
        <dbReference type="Pfam" id="PF00857"/>
    </source>
</evidence>
<dbReference type="GO" id="GO:0016787">
    <property type="term" value="F:hydrolase activity"/>
    <property type="evidence" value="ECO:0007669"/>
    <property type="project" value="UniProtKB-KW"/>
</dbReference>
<name>A0A4R8W9K3_9MICO</name>
<dbReference type="Proteomes" id="UP000297643">
    <property type="component" value="Unassembled WGS sequence"/>
</dbReference>
<evidence type="ECO:0000313" key="3">
    <source>
        <dbReference type="EMBL" id="TFC05318.1"/>
    </source>
</evidence>
<dbReference type="InterPro" id="IPR036380">
    <property type="entry name" value="Isochorismatase-like_sf"/>
</dbReference>
<gene>
    <name evidence="3" type="ORF">E3O32_06480</name>
</gene>
<dbReference type="InterPro" id="IPR000868">
    <property type="entry name" value="Isochorismatase-like_dom"/>
</dbReference>
<keyword evidence="4" id="KW-1185">Reference proteome</keyword>
<comment type="caution">
    <text evidence="3">The sequence shown here is derived from an EMBL/GenBank/DDBJ whole genome shotgun (WGS) entry which is preliminary data.</text>
</comment>
<dbReference type="Gene3D" id="3.40.50.850">
    <property type="entry name" value="Isochorismatase-like"/>
    <property type="match status" value="1"/>
</dbReference>
<feature type="domain" description="Isochorismatase-like" evidence="2">
    <location>
        <begin position="22"/>
        <end position="189"/>
    </location>
</feature>
<dbReference type="InterPro" id="IPR050272">
    <property type="entry name" value="Isochorismatase-like_hydrls"/>
</dbReference>
<organism evidence="3 4">
    <name type="scientific">Cryobacterium mannosilyticum</name>
    <dbReference type="NCBI Taxonomy" id="1259190"/>
    <lineage>
        <taxon>Bacteria</taxon>
        <taxon>Bacillati</taxon>
        <taxon>Actinomycetota</taxon>
        <taxon>Actinomycetes</taxon>
        <taxon>Micrococcales</taxon>
        <taxon>Microbacteriaceae</taxon>
        <taxon>Cryobacterium</taxon>
    </lineage>
</organism>